<keyword evidence="1" id="KW-0472">Membrane</keyword>
<dbReference type="RefSeq" id="WP_114843280.1">
    <property type="nucleotide sequence ID" value="NZ_CP031220.1"/>
</dbReference>
<protein>
    <submittedName>
        <fullName evidence="2">Uncharacterized protein</fullName>
    </submittedName>
</protein>
<keyword evidence="1" id="KW-1133">Transmembrane helix</keyword>
<gene>
    <name evidence="2" type="ORF">CP985_03245</name>
</gene>
<evidence type="ECO:0000256" key="1">
    <source>
        <dbReference type="SAM" id="Phobius"/>
    </source>
</evidence>
<dbReference type="AlphaFoldDB" id="A0AAX2AI80"/>
<feature type="transmembrane region" description="Helical" evidence="1">
    <location>
        <begin position="83"/>
        <end position="103"/>
    </location>
</feature>
<organism evidence="2 3">
    <name type="scientific">Malaciobacter mytili LMG 24559</name>
    <dbReference type="NCBI Taxonomy" id="1032238"/>
    <lineage>
        <taxon>Bacteria</taxon>
        <taxon>Pseudomonadati</taxon>
        <taxon>Campylobacterota</taxon>
        <taxon>Epsilonproteobacteria</taxon>
        <taxon>Campylobacterales</taxon>
        <taxon>Arcobacteraceae</taxon>
        <taxon>Malaciobacter</taxon>
    </lineage>
</organism>
<accession>A0AAX2AI80</accession>
<dbReference type="KEGG" id="amyt:AMYT_a0075"/>
<feature type="transmembrane region" description="Helical" evidence="1">
    <location>
        <begin position="55"/>
        <end position="77"/>
    </location>
</feature>
<comment type="caution">
    <text evidence="2">The sequence shown here is derived from an EMBL/GenBank/DDBJ whole genome shotgun (WGS) entry which is preliminary data.</text>
</comment>
<keyword evidence="3" id="KW-1185">Reference proteome</keyword>
<name>A0AAX2AI80_9BACT</name>
<dbReference type="Proteomes" id="UP000290092">
    <property type="component" value="Unassembled WGS sequence"/>
</dbReference>
<proteinExistence type="predicted"/>
<keyword evidence="1" id="KW-0812">Transmembrane</keyword>
<sequence length="138" mass="15655">MESLKSIDNRIQTIRTLKNKVSDILENKKVITNKDFESLRKESSDLNIGYKPEKINFIGTIAIAIGYILGAQSILTITNNSTLGYIAIILIGFLAFFVMSKLMKSYYRSNLYIIIVSIVNEIKKLEKEKENISTVENS</sequence>
<evidence type="ECO:0000313" key="2">
    <source>
        <dbReference type="EMBL" id="RXK16439.1"/>
    </source>
</evidence>
<evidence type="ECO:0000313" key="3">
    <source>
        <dbReference type="Proteomes" id="UP000290092"/>
    </source>
</evidence>
<reference evidence="2 3" key="1">
    <citation type="submission" date="2017-09" db="EMBL/GenBank/DDBJ databases">
        <title>Genomics of the genus Arcobacter.</title>
        <authorList>
            <person name="Perez-Cataluna A."/>
            <person name="Figueras M.J."/>
            <person name="Salas-Masso N."/>
        </authorList>
    </citation>
    <scope>NUCLEOTIDE SEQUENCE [LARGE SCALE GENOMIC DNA]</scope>
    <source>
        <strain evidence="2 3">CECT 7386</strain>
    </source>
</reference>
<dbReference type="EMBL" id="NXID01000008">
    <property type="protein sequence ID" value="RXK16439.1"/>
    <property type="molecule type" value="Genomic_DNA"/>
</dbReference>